<gene>
    <name evidence="3" type="ORF">C7T94_01025</name>
</gene>
<dbReference type="RefSeq" id="WP_107212810.1">
    <property type="nucleotide sequence ID" value="NZ_KZ686268.1"/>
</dbReference>
<keyword evidence="4" id="KW-1185">Reference proteome</keyword>
<dbReference type="OrthoDB" id="1111222at2"/>
<keyword evidence="1" id="KW-0812">Transmembrane</keyword>
<reference evidence="3 4" key="1">
    <citation type="submission" date="2018-03" db="EMBL/GenBank/DDBJ databases">
        <authorList>
            <person name="Keele B.F."/>
        </authorList>
    </citation>
    <scope>NUCLEOTIDE SEQUENCE [LARGE SCALE GENOMIC DNA]</scope>
    <source>
        <strain evidence="3 4">YL28-9</strain>
    </source>
</reference>
<protein>
    <submittedName>
        <fullName evidence="3">DUF4350 domain-containing protein</fullName>
    </submittedName>
</protein>
<feature type="domain" description="DUF4350" evidence="2">
    <location>
        <begin position="38"/>
        <end position="223"/>
    </location>
</feature>
<sequence length="422" mass="47872">MRGYRAYLVTGIVLLVIYLVAQYNKPVATNWTQTFSSKDKIPFGTLVLAERLTDVVPGSRVTESAQPVYNTLNSRRFRKTAYLIVAGSVELGKEDLSRLQQFAASGNSVFIATYNFGKTFSQAFGISQSFAFTAAAAKKGPAINFTNPALRRNAGFRFDKQIGRTYFRKLDSTRATVLGTDENNRANFLRYKIRKGFIYLLADPALLSNYQLLNADGADYAARSLSYLAGSHNVLLDTYYSIGIRHSSDTLRVFFSHEPLRYAYYLTISGLLLFVLFEVKRRQRIIPVADPLENSSVAFTKVVSSVYFHEGNHLDIAQKRLTALKEFLRARFFIDAKTLNAETLEHKTGARPATARLLFQRMQAVEQATTLTEGELLSFNEIIEQFYKQTRTTEWSRTNFNREQTWISWAMPLTGSGNPFRR</sequence>
<evidence type="ECO:0000313" key="4">
    <source>
        <dbReference type="Proteomes" id="UP000240912"/>
    </source>
</evidence>
<dbReference type="Pfam" id="PF14258">
    <property type="entry name" value="DUF4350"/>
    <property type="match status" value="1"/>
</dbReference>
<evidence type="ECO:0000256" key="1">
    <source>
        <dbReference type="SAM" id="Phobius"/>
    </source>
</evidence>
<accession>A0A2T3HQR6</accession>
<dbReference type="AlphaFoldDB" id="A0A2T3HQR6"/>
<dbReference type="Proteomes" id="UP000240912">
    <property type="component" value="Unassembled WGS sequence"/>
</dbReference>
<evidence type="ECO:0000259" key="2">
    <source>
        <dbReference type="Pfam" id="PF14258"/>
    </source>
</evidence>
<organism evidence="3 4">
    <name type="scientific">Pedobacter yulinensis</name>
    <dbReference type="NCBI Taxonomy" id="2126353"/>
    <lineage>
        <taxon>Bacteria</taxon>
        <taxon>Pseudomonadati</taxon>
        <taxon>Bacteroidota</taxon>
        <taxon>Sphingobacteriia</taxon>
        <taxon>Sphingobacteriales</taxon>
        <taxon>Sphingobacteriaceae</taxon>
        <taxon>Pedobacter</taxon>
    </lineage>
</organism>
<dbReference type="EMBL" id="PYLS01000001">
    <property type="protein sequence ID" value="PST84743.1"/>
    <property type="molecule type" value="Genomic_DNA"/>
</dbReference>
<proteinExistence type="predicted"/>
<name>A0A2T3HQR6_9SPHI</name>
<evidence type="ECO:0000313" key="3">
    <source>
        <dbReference type="EMBL" id="PST84743.1"/>
    </source>
</evidence>
<keyword evidence="1" id="KW-0472">Membrane</keyword>
<comment type="caution">
    <text evidence="3">The sequence shown here is derived from an EMBL/GenBank/DDBJ whole genome shotgun (WGS) entry which is preliminary data.</text>
</comment>
<dbReference type="InterPro" id="IPR025646">
    <property type="entry name" value="DUF4350"/>
</dbReference>
<keyword evidence="1" id="KW-1133">Transmembrane helix</keyword>
<feature type="transmembrane region" description="Helical" evidence="1">
    <location>
        <begin position="262"/>
        <end position="279"/>
    </location>
</feature>